<sequence>MIRLRLVLFVIFILSAWGSAAASAPPAASLSIIAPAPLLADPVARSAVDDSLALLKQAFPAARVSLNDRTARVALVLTAPAARGGGSVADDAYAWRSERTGGRIVLREESRSSRGTAAALYGLLQERLGFRFYHPARTIVPHHRHWPLPDRFTWEAAPRFATRGFHLHTLHPIELTEQLHDPTRPGALADVQGYIDWLARNGQNTMQFYLLRDVDRRRWPPHARAIVEYAHRRGVAVGVEFSLCMLQQQAFQLFKPLRPVPYRRQVDRTLAWLFQVPWDFVSVELAMGEYLPDLGGVLTGLKGYLVQEITGRYRTRVMEVTHVIRSREERADESAGATPPPTEPEKKNCGVLIHTVMCYSATEPKAPVYGNVNQRFMMERARRESLRRETWYWPESAYWVAFDNSVPLFLLPYLEARWSDMESMEKAGVPGHLTFTSGWEWGYWLTDWSIARWSWRFRANGSPVPTTPLSVLGDLAPTPRLRTLWQEALQVQTRYLKEHELLRYLAALAPFSELPPPFNEPFQPEPPFRYGWLISGASDREADAVLKGPVALLEEYASVVEDLVTRIEREMARERERNEGGEEERGLCGELVRGMRVTALRARHRALTIRGLVAQRAAPHWWQPAGSAAKECLARAAALREEGLTLVREQEAGYRYPLPLIARRRPDHTAYDFGYLYPASDLFFWRREEEQVRQRRFDALFMKLWNFRKTLGLESLLF</sequence>
<feature type="signal peptide" evidence="1">
    <location>
        <begin position="1"/>
        <end position="22"/>
    </location>
</feature>
<keyword evidence="3" id="KW-1185">Reference proteome</keyword>
<reference evidence="2 3" key="1">
    <citation type="journal article" date="2015" name="Genome Announc.">
        <title>Complete Genome of Geobacter pickeringii G13T, a Metal-Reducing Isolate from Sedimentary Kaolin Deposits.</title>
        <authorList>
            <person name="Badalamenti J.P."/>
            <person name="Bond D.R."/>
        </authorList>
    </citation>
    <scope>NUCLEOTIDE SEQUENCE [LARGE SCALE GENOMIC DNA]</scope>
    <source>
        <strain evidence="2 3">G13</strain>
    </source>
</reference>
<evidence type="ECO:0000256" key="1">
    <source>
        <dbReference type="SAM" id="SignalP"/>
    </source>
</evidence>
<accession>A0A0B5BDD2</accession>
<dbReference type="HOGENOM" id="CLU_382554_0_0_7"/>
<dbReference type="RefSeq" id="WP_039741635.1">
    <property type="nucleotide sequence ID" value="NZ_CP009788.1"/>
</dbReference>
<evidence type="ECO:0008006" key="4">
    <source>
        <dbReference type="Google" id="ProtNLM"/>
    </source>
</evidence>
<dbReference type="EMBL" id="CP009788">
    <property type="protein sequence ID" value="AJE03129.1"/>
    <property type="molecule type" value="Genomic_DNA"/>
</dbReference>
<protein>
    <recommendedName>
        <fullName evidence="4">Alpha glucuronidase N-terminal domain-containing protein</fullName>
    </recommendedName>
</protein>
<dbReference type="AlphaFoldDB" id="A0A0B5BDD2"/>
<evidence type="ECO:0000313" key="3">
    <source>
        <dbReference type="Proteomes" id="UP000057609"/>
    </source>
</evidence>
<feature type="chain" id="PRO_5002100127" description="Alpha glucuronidase N-terminal domain-containing protein" evidence="1">
    <location>
        <begin position="23"/>
        <end position="718"/>
    </location>
</feature>
<evidence type="ECO:0000313" key="2">
    <source>
        <dbReference type="EMBL" id="AJE03129.1"/>
    </source>
</evidence>
<keyword evidence="1" id="KW-0732">Signal</keyword>
<gene>
    <name evidence="2" type="ORF">GPICK_06905</name>
</gene>
<dbReference type="STRING" id="345632.GPICK_06905"/>
<name>A0A0B5BDD2_9BACT</name>
<dbReference type="Proteomes" id="UP000057609">
    <property type="component" value="Chromosome"/>
</dbReference>
<dbReference type="OrthoDB" id="5390075at2"/>
<organism evidence="2 3">
    <name type="scientific">Geobacter pickeringii</name>
    <dbReference type="NCBI Taxonomy" id="345632"/>
    <lineage>
        <taxon>Bacteria</taxon>
        <taxon>Pseudomonadati</taxon>
        <taxon>Thermodesulfobacteriota</taxon>
        <taxon>Desulfuromonadia</taxon>
        <taxon>Geobacterales</taxon>
        <taxon>Geobacteraceae</taxon>
        <taxon>Geobacter</taxon>
    </lineage>
</organism>
<dbReference type="KEGG" id="gpi:GPICK_06905"/>
<proteinExistence type="predicted"/>